<dbReference type="SUPFAM" id="SSF46785">
    <property type="entry name" value="Winged helix' DNA-binding domain"/>
    <property type="match status" value="1"/>
</dbReference>
<dbReference type="SMART" id="SM00418">
    <property type="entry name" value="HTH_ARSR"/>
    <property type="match status" value="1"/>
</dbReference>
<dbReference type="AlphaFoldDB" id="A0A5A8F5N3"/>
<dbReference type="PANTHER" id="PTHR43132">
    <property type="entry name" value="ARSENICAL RESISTANCE OPERON REPRESSOR ARSR-RELATED"/>
    <property type="match status" value="1"/>
</dbReference>
<dbReference type="Proteomes" id="UP000322876">
    <property type="component" value="Unassembled WGS sequence"/>
</dbReference>
<dbReference type="CDD" id="cd00090">
    <property type="entry name" value="HTH_ARSR"/>
    <property type="match status" value="1"/>
</dbReference>
<keyword evidence="6" id="KW-1185">Reference proteome</keyword>
<dbReference type="PRINTS" id="PR00778">
    <property type="entry name" value="HTHARSR"/>
</dbReference>
<dbReference type="InterPro" id="IPR036388">
    <property type="entry name" value="WH-like_DNA-bd_sf"/>
</dbReference>
<dbReference type="PROSITE" id="PS50987">
    <property type="entry name" value="HTH_ARSR_2"/>
    <property type="match status" value="1"/>
</dbReference>
<evidence type="ECO:0000313" key="5">
    <source>
        <dbReference type="EMBL" id="KAA0256939.1"/>
    </source>
</evidence>
<reference evidence="5 6" key="1">
    <citation type="submission" date="2019-06" db="EMBL/GenBank/DDBJ databases">
        <title>Genomic insights into carbon and energy metabolism of Deferribacter autotrophicus revealed new metabolic traits in the phylum Deferribacteres.</title>
        <authorList>
            <person name="Slobodkin A.I."/>
            <person name="Slobodkina G.B."/>
            <person name="Allioux M."/>
            <person name="Alain K."/>
            <person name="Jebbar M."/>
            <person name="Shadrin V."/>
            <person name="Kublanov I.V."/>
            <person name="Toshchakov S.V."/>
            <person name="Bonch-Osmolovskaya E.A."/>
        </authorList>
    </citation>
    <scope>NUCLEOTIDE SEQUENCE [LARGE SCALE GENOMIC DNA]</scope>
    <source>
        <strain evidence="5 6">SL50</strain>
    </source>
</reference>
<dbReference type="GO" id="GO:0003677">
    <property type="term" value="F:DNA binding"/>
    <property type="evidence" value="ECO:0007669"/>
    <property type="project" value="UniProtKB-KW"/>
</dbReference>
<dbReference type="NCBIfam" id="NF033788">
    <property type="entry name" value="HTH_metalloreg"/>
    <property type="match status" value="1"/>
</dbReference>
<dbReference type="InterPro" id="IPR051011">
    <property type="entry name" value="Metal_resp_trans_reg"/>
</dbReference>
<comment type="caution">
    <text evidence="5">The sequence shown here is derived from an EMBL/GenBank/DDBJ whole genome shotgun (WGS) entry which is preliminary data.</text>
</comment>
<keyword evidence="2" id="KW-0238">DNA-binding</keyword>
<evidence type="ECO:0000259" key="4">
    <source>
        <dbReference type="PROSITE" id="PS50987"/>
    </source>
</evidence>
<feature type="domain" description="HTH arsR-type" evidence="4">
    <location>
        <begin position="1"/>
        <end position="92"/>
    </location>
</feature>
<dbReference type="EMBL" id="VFJB01000010">
    <property type="protein sequence ID" value="KAA0256939.1"/>
    <property type="molecule type" value="Genomic_DNA"/>
</dbReference>
<keyword evidence="1" id="KW-0805">Transcription regulation</keyword>
<organism evidence="5 6">
    <name type="scientific">Deferribacter autotrophicus</name>
    <dbReference type="NCBI Taxonomy" id="500465"/>
    <lineage>
        <taxon>Bacteria</taxon>
        <taxon>Pseudomonadati</taxon>
        <taxon>Deferribacterota</taxon>
        <taxon>Deferribacteres</taxon>
        <taxon>Deferribacterales</taxon>
        <taxon>Deferribacteraceae</taxon>
        <taxon>Deferribacter</taxon>
    </lineage>
</organism>
<dbReference type="InterPro" id="IPR036390">
    <property type="entry name" value="WH_DNA-bd_sf"/>
</dbReference>
<dbReference type="InterPro" id="IPR011991">
    <property type="entry name" value="ArsR-like_HTH"/>
</dbReference>
<gene>
    <name evidence="5" type="ORF">FHQ18_12405</name>
</gene>
<name>A0A5A8F5N3_9BACT</name>
<dbReference type="InterPro" id="IPR001845">
    <property type="entry name" value="HTH_ArsR_DNA-bd_dom"/>
</dbReference>
<dbReference type="GO" id="GO:0003700">
    <property type="term" value="F:DNA-binding transcription factor activity"/>
    <property type="evidence" value="ECO:0007669"/>
    <property type="project" value="InterPro"/>
</dbReference>
<dbReference type="PANTHER" id="PTHR43132:SF2">
    <property type="entry name" value="ARSENICAL RESISTANCE OPERON REPRESSOR ARSR-RELATED"/>
    <property type="match status" value="1"/>
</dbReference>
<proteinExistence type="predicted"/>
<sequence>MSMDKISEIFKSLGEKNRLRIVLLLSERPMCVCEINEVLHIALSTISAHLKNLKYAGLIKDEKEGRWVIYRLSDDHFVQDLIKKIKDTLKNDPIFLKDKEKALKVSREDLSSCS</sequence>
<evidence type="ECO:0000256" key="2">
    <source>
        <dbReference type="ARBA" id="ARBA00023125"/>
    </source>
</evidence>
<evidence type="ECO:0000256" key="3">
    <source>
        <dbReference type="ARBA" id="ARBA00023163"/>
    </source>
</evidence>
<evidence type="ECO:0000313" key="6">
    <source>
        <dbReference type="Proteomes" id="UP000322876"/>
    </source>
</evidence>
<protein>
    <submittedName>
        <fullName evidence="5">Winged helix-turn-helix transcriptional regulator</fullName>
    </submittedName>
</protein>
<evidence type="ECO:0000256" key="1">
    <source>
        <dbReference type="ARBA" id="ARBA00023015"/>
    </source>
</evidence>
<dbReference type="OrthoDB" id="9793058at2"/>
<accession>A0A5A8F5N3</accession>
<keyword evidence="3" id="KW-0804">Transcription</keyword>
<dbReference type="Pfam" id="PF01022">
    <property type="entry name" value="HTH_5"/>
    <property type="match status" value="1"/>
</dbReference>
<dbReference type="Gene3D" id="1.10.10.10">
    <property type="entry name" value="Winged helix-like DNA-binding domain superfamily/Winged helix DNA-binding domain"/>
    <property type="match status" value="1"/>
</dbReference>